<dbReference type="GO" id="GO:0006310">
    <property type="term" value="P:DNA recombination"/>
    <property type="evidence" value="ECO:0007669"/>
    <property type="project" value="UniProtKB-KW"/>
</dbReference>
<dbReference type="Gene3D" id="1.10.443.10">
    <property type="entry name" value="Intergrase catalytic core"/>
    <property type="match status" value="1"/>
</dbReference>
<dbReference type="GO" id="GO:0015074">
    <property type="term" value="P:DNA integration"/>
    <property type="evidence" value="ECO:0007669"/>
    <property type="project" value="InterPro"/>
</dbReference>
<dbReference type="InterPro" id="IPR013762">
    <property type="entry name" value="Integrase-like_cat_sf"/>
</dbReference>
<evidence type="ECO:0000313" key="2">
    <source>
        <dbReference type="EMBL" id="KAE9073512.1"/>
    </source>
</evidence>
<protein>
    <recommendedName>
        <fullName evidence="4">Core-binding (CB) domain-containing protein</fullName>
    </recommendedName>
</protein>
<dbReference type="EMBL" id="QXFX01002802">
    <property type="protein sequence ID" value="KAE9073512.1"/>
    <property type="molecule type" value="Genomic_DNA"/>
</dbReference>
<gene>
    <name evidence="2" type="ORF">PF010_g25041</name>
</gene>
<dbReference type="SUPFAM" id="SSF56349">
    <property type="entry name" value="DNA breaking-rejoining enzymes"/>
    <property type="match status" value="1"/>
</dbReference>
<evidence type="ECO:0000313" key="3">
    <source>
        <dbReference type="Proteomes" id="UP000488956"/>
    </source>
</evidence>
<keyword evidence="1" id="KW-0233">DNA recombination</keyword>
<name>A0A6G0K1S2_9STRA</name>
<proteinExistence type="predicted"/>
<evidence type="ECO:0008006" key="4">
    <source>
        <dbReference type="Google" id="ProtNLM"/>
    </source>
</evidence>
<dbReference type="InterPro" id="IPR011010">
    <property type="entry name" value="DNA_brk_join_enz"/>
</dbReference>
<organism evidence="2 3">
    <name type="scientific">Phytophthora fragariae</name>
    <dbReference type="NCBI Taxonomy" id="53985"/>
    <lineage>
        <taxon>Eukaryota</taxon>
        <taxon>Sar</taxon>
        <taxon>Stramenopiles</taxon>
        <taxon>Oomycota</taxon>
        <taxon>Peronosporomycetes</taxon>
        <taxon>Peronosporales</taxon>
        <taxon>Peronosporaceae</taxon>
        <taxon>Phytophthora</taxon>
    </lineage>
</organism>
<comment type="caution">
    <text evidence="2">The sequence shown here is derived from an EMBL/GenBank/DDBJ whole genome shotgun (WGS) entry which is preliminary data.</text>
</comment>
<evidence type="ECO:0000256" key="1">
    <source>
        <dbReference type="ARBA" id="ARBA00023172"/>
    </source>
</evidence>
<sequence>MRVSQQKLSKRIAAASAPFIETKKHESSAFFGATGEIDLKRFTLAEFEAFLLEKRKTVGVSTLNVYRSAVKDLYRRQDIPLPESYVKNMAAFFFGIETNASCQVSIGCAKRIGKDPLPYSLYQQLCSATLTRQDAGFAHLFLTTQWNLMCRSESVQTLCTVHLSAHDDSVGCVMYKSKTNQEGKGPKDPRHVYANPQSPTTCWVTALAIYLACRPMQPPGPLFPGSQQKVRFGNTLRHLINEKTGQSHYGTHSIRKGVATFACSGTTGGPSIASVCLRVGWSLGGVQDRYIRYESAGDQYLGRVVAGLPLNRADFAVLPPHFVDNQEIKLRTCVEEMFPTLKKCSGLQDILKLCIASLVYHHDFLREAMPASHPLLSTFLFRPRHAE</sequence>
<reference evidence="2 3" key="1">
    <citation type="submission" date="2018-09" db="EMBL/GenBank/DDBJ databases">
        <title>Genomic investigation of the strawberry pathogen Phytophthora fragariae indicates pathogenicity is determined by transcriptional variation in three key races.</title>
        <authorList>
            <person name="Adams T.M."/>
            <person name="Armitage A.D."/>
            <person name="Sobczyk M.K."/>
            <person name="Bates H.J."/>
            <person name="Dunwell J.M."/>
            <person name="Nellist C.F."/>
            <person name="Harrison R.J."/>
        </authorList>
    </citation>
    <scope>NUCLEOTIDE SEQUENCE [LARGE SCALE GENOMIC DNA]</scope>
    <source>
        <strain evidence="2 3">ONT-3</strain>
    </source>
</reference>
<accession>A0A6G0K1S2</accession>
<dbReference type="GO" id="GO:0003677">
    <property type="term" value="F:DNA binding"/>
    <property type="evidence" value="ECO:0007669"/>
    <property type="project" value="InterPro"/>
</dbReference>
<dbReference type="Proteomes" id="UP000488956">
    <property type="component" value="Unassembled WGS sequence"/>
</dbReference>
<dbReference type="AlphaFoldDB" id="A0A6G0K1S2"/>